<organism evidence="1 2">
    <name type="scientific">Penicillium digitatum</name>
    <name type="common">Green mold</name>
    <dbReference type="NCBI Taxonomy" id="36651"/>
    <lineage>
        <taxon>Eukaryota</taxon>
        <taxon>Fungi</taxon>
        <taxon>Dikarya</taxon>
        <taxon>Ascomycota</taxon>
        <taxon>Pezizomycotina</taxon>
        <taxon>Eurotiomycetes</taxon>
        <taxon>Eurotiomycetidae</taxon>
        <taxon>Eurotiales</taxon>
        <taxon>Aspergillaceae</taxon>
        <taxon>Penicillium</taxon>
    </lineage>
</organism>
<dbReference type="GeneID" id="90952735"/>
<evidence type="ECO:0000313" key="1">
    <source>
        <dbReference type="EMBL" id="QQK47743.1"/>
    </source>
</evidence>
<dbReference type="Proteomes" id="UP000595662">
    <property type="component" value="Chromosome 6"/>
</dbReference>
<accession>A0A7T6XV48</accession>
<reference evidence="1 2" key="1">
    <citation type="submission" date="2020-08" db="EMBL/GenBank/DDBJ databases">
        <title>The completed genome sequence of the pathogenic ascomycete fungus Penicillium digitatum.</title>
        <authorList>
            <person name="Wang M."/>
        </authorList>
    </citation>
    <scope>NUCLEOTIDE SEQUENCE [LARGE SCALE GENOMIC DNA]</scope>
    <source>
        <strain evidence="1 2">PdW03</strain>
    </source>
</reference>
<dbReference type="RefSeq" id="XP_065957982.1">
    <property type="nucleotide sequence ID" value="XM_066101042.1"/>
</dbReference>
<evidence type="ECO:0000313" key="2">
    <source>
        <dbReference type="Proteomes" id="UP000595662"/>
    </source>
</evidence>
<sequence length="74" mass="8572">MIYDKHKYMQVEGWYTLTAGNRWSTVSGQSSSSRSPRVSAVFYGKTPHEHLRRHSGTHDVIHNPHVNPQLFYTT</sequence>
<protein>
    <submittedName>
        <fullName evidence="1">Uncharacterized protein</fullName>
    </submittedName>
</protein>
<gene>
    <name evidence="1" type="ORF">Pdw03_5378</name>
</gene>
<dbReference type="EMBL" id="CP060779">
    <property type="protein sequence ID" value="QQK47743.1"/>
    <property type="molecule type" value="Genomic_DNA"/>
</dbReference>
<name>A0A7T6XV48_PENDI</name>
<dbReference type="AlphaFoldDB" id="A0A7T6XV48"/>
<proteinExistence type="predicted"/>